<gene>
    <name evidence="1" type="ORF">C7I85_24580</name>
</gene>
<reference evidence="1 2" key="1">
    <citation type="submission" date="2018-03" db="EMBL/GenBank/DDBJ databases">
        <title>The draft genome of Mesorhizobium soli JCM 19897.</title>
        <authorList>
            <person name="Li L."/>
            <person name="Liu L."/>
            <person name="Liang L."/>
            <person name="Wang T."/>
            <person name="Zhang X."/>
        </authorList>
    </citation>
    <scope>NUCLEOTIDE SEQUENCE [LARGE SCALE GENOMIC DNA]</scope>
    <source>
        <strain evidence="1 2">JCM 19897</strain>
    </source>
</reference>
<comment type="caution">
    <text evidence="1">The sequence shown here is derived from an EMBL/GenBank/DDBJ whole genome shotgun (WGS) entry which is preliminary data.</text>
</comment>
<sequence>MRGLATTDADIYYRLLFNEKSLQVSLEPAAGVDFRFDPTFDQRIQGNSVELLGVLPDGFGQCAGKRRQCCQTLLPVERTRYDLQRRDAGADYQSQPPRRALDVEMFRYLWQRFPATQAETKVPSQ</sequence>
<dbReference type="Proteomes" id="UP000240653">
    <property type="component" value="Unassembled WGS sequence"/>
</dbReference>
<evidence type="ECO:0000313" key="2">
    <source>
        <dbReference type="Proteomes" id="UP000240653"/>
    </source>
</evidence>
<dbReference type="EMBL" id="PXYL01000018">
    <property type="protein sequence ID" value="PSJ56457.1"/>
    <property type="molecule type" value="Genomic_DNA"/>
</dbReference>
<keyword evidence="2" id="KW-1185">Reference proteome</keyword>
<accession>A0A2P7S1V7</accession>
<organism evidence="1 2">
    <name type="scientific">Pseudaminobacter soli</name>
    <name type="common">ex Li et al. 2025</name>
    <dbReference type="NCBI Taxonomy" id="1295366"/>
    <lineage>
        <taxon>Bacteria</taxon>
        <taxon>Pseudomonadati</taxon>
        <taxon>Pseudomonadota</taxon>
        <taxon>Alphaproteobacteria</taxon>
        <taxon>Hyphomicrobiales</taxon>
        <taxon>Phyllobacteriaceae</taxon>
        <taxon>Pseudaminobacter</taxon>
    </lineage>
</organism>
<protein>
    <submittedName>
        <fullName evidence="1">Uncharacterized protein</fullName>
    </submittedName>
</protein>
<evidence type="ECO:0000313" key="1">
    <source>
        <dbReference type="EMBL" id="PSJ56457.1"/>
    </source>
</evidence>
<name>A0A2P7S1V7_9HYPH</name>
<dbReference type="AlphaFoldDB" id="A0A2P7S1V7"/>
<proteinExistence type="predicted"/>